<evidence type="ECO:0000256" key="2">
    <source>
        <dbReference type="ARBA" id="ARBA00009441"/>
    </source>
</evidence>
<feature type="domain" description="RecF/RecN/SMC N-terminal" evidence="11">
    <location>
        <begin position="1"/>
        <end position="508"/>
    </location>
</feature>
<organism evidence="12 13">
    <name type="scientific">Thiovibrio frasassiensis</name>
    <dbReference type="NCBI Taxonomy" id="2984131"/>
    <lineage>
        <taxon>Bacteria</taxon>
        <taxon>Pseudomonadati</taxon>
        <taxon>Thermodesulfobacteriota</taxon>
        <taxon>Desulfobulbia</taxon>
        <taxon>Desulfobulbales</taxon>
        <taxon>Thiovibrionaceae</taxon>
        <taxon>Thiovibrio</taxon>
    </lineage>
</organism>
<keyword evidence="13" id="KW-1185">Reference proteome</keyword>
<keyword evidence="7 9" id="KW-0234">DNA repair</keyword>
<reference evidence="12" key="2">
    <citation type="submission" date="2022-10" db="EMBL/GenBank/DDBJ databases">
        <authorList>
            <person name="Aronson H.S."/>
        </authorList>
    </citation>
    <scope>NUCLEOTIDE SEQUENCE</scope>
    <source>
        <strain evidence="12">RS19-109</strain>
    </source>
</reference>
<keyword evidence="6" id="KW-0067">ATP-binding</keyword>
<comment type="similarity">
    <text evidence="2 9">Belongs to the RecN family.</text>
</comment>
<dbReference type="InterPro" id="IPR003395">
    <property type="entry name" value="RecF/RecN/SMC_N"/>
</dbReference>
<keyword evidence="4" id="KW-0547">Nucleotide-binding</keyword>
<dbReference type="PANTHER" id="PTHR11059:SF0">
    <property type="entry name" value="DNA REPAIR PROTEIN RECN"/>
    <property type="match status" value="1"/>
</dbReference>
<dbReference type="AlphaFoldDB" id="A0A9X4MHK7"/>
<evidence type="ECO:0000313" key="13">
    <source>
        <dbReference type="Proteomes" id="UP001154240"/>
    </source>
</evidence>
<evidence type="ECO:0000256" key="7">
    <source>
        <dbReference type="ARBA" id="ARBA00023204"/>
    </source>
</evidence>
<evidence type="ECO:0000256" key="8">
    <source>
        <dbReference type="ARBA" id="ARBA00033408"/>
    </source>
</evidence>
<dbReference type="EMBL" id="JAPHEH010000001">
    <property type="protein sequence ID" value="MDG4476486.1"/>
    <property type="molecule type" value="Genomic_DNA"/>
</dbReference>
<keyword evidence="10" id="KW-0175">Coiled coil</keyword>
<dbReference type="NCBIfam" id="TIGR00634">
    <property type="entry name" value="recN"/>
    <property type="match status" value="1"/>
</dbReference>
<comment type="caution">
    <text evidence="12">The sequence shown here is derived from an EMBL/GenBank/DDBJ whole genome shotgun (WGS) entry which is preliminary data.</text>
</comment>
<evidence type="ECO:0000259" key="11">
    <source>
        <dbReference type="Pfam" id="PF02463"/>
    </source>
</evidence>
<gene>
    <name evidence="12" type="primary">recN</name>
    <name evidence="12" type="ORF">OLX77_10005</name>
</gene>
<feature type="coiled-coil region" evidence="10">
    <location>
        <begin position="326"/>
        <end position="360"/>
    </location>
</feature>
<dbReference type="InterPro" id="IPR004604">
    <property type="entry name" value="DNA_recomb/repair_RecN"/>
</dbReference>
<dbReference type="GO" id="GO:0006281">
    <property type="term" value="P:DNA repair"/>
    <property type="evidence" value="ECO:0007669"/>
    <property type="project" value="UniProtKB-KW"/>
</dbReference>
<dbReference type="GO" id="GO:0005524">
    <property type="term" value="F:ATP binding"/>
    <property type="evidence" value="ECO:0007669"/>
    <property type="project" value="UniProtKB-KW"/>
</dbReference>
<dbReference type="Pfam" id="PF02463">
    <property type="entry name" value="SMC_N"/>
    <property type="match status" value="1"/>
</dbReference>
<proteinExistence type="inferred from homology"/>
<accession>A0A9X4MHK7</accession>
<dbReference type="FunFam" id="3.40.50.300:FF:000356">
    <property type="entry name" value="DNA repair protein RecN"/>
    <property type="match status" value="1"/>
</dbReference>
<evidence type="ECO:0000256" key="9">
    <source>
        <dbReference type="PIRNR" id="PIRNR003128"/>
    </source>
</evidence>
<evidence type="ECO:0000256" key="10">
    <source>
        <dbReference type="SAM" id="Coils"/>
    </source>
</evidence>
<sequence>MLKELIITNLALIEKLHVSFAEGLTVLTGETGAGKSIILQAIHLLEGGKAAATWIRGGAETATVEALFELNPQHEIILEKLAEMGYDPEPELVVKRVVSLKGASRYFMNGSLATAKAVGEVMENLLSVASQHDHQQLLQPRSHLDCIDAVGGLWPQRLVVAQFYDKWQECKHLHQALVAKERDKEQRRDFLAFQVGEIEEAGPSPGEDAALILERDRLRASDDLIGLGKKSWHLLADAVNTPLSAVRKNLAQMAAFDPGLAGLAEEVAGNCFQLEDHVLAIRNYVETLASDPARLDVVTARLDLLQRLKRKYGGELDAVIVFGREARQELAEIEALDERLAALEKEMRGHEADLREAAALLSQSRQAAAQELAGKIRAALAALCFEQAVFEICFKGEPGQQLGSISRLGWDRPEFMFSANQGEEPKPLAKVASGGELSRLMLALKTLLAQKDQVDTVIFDEIDAGISGKAAEAVARKIRELSAHHQVFCITHLPQIASLADEHFLVQKSVVDARTQTTIIPLAVEKREQELARMLDGDSVSEQTLAYVRTLMERKVAL</sequence>
<name>A0A9X4MHK7_9BACT</name>
<dbReference type="GO" id="GO:0009432">
    <property type="term" value="P:SOS response"/>
    <property type="evidence" value="ECO:0007669"/>
    <property type="project" value="TreeGrafter"/>
</dbReference>
<evidence type="ECO:0000256" key="4">
    <source>
        <dbReference type="ARBA" id="ARBA00022741"/>
    </source>
</evidence>
<reference evidence="12" key="1">
    <citation type="journal article" date="2022" name="bioRxiv">
        <title>Thiovibrio frasassiensisgen. nov., sp. nov., an autotrophic, elemental sulfur disproportionating bacterium isolated from sulfidic karst sediment, and proposal of Thiovibrionaceae fam. nov.</title>
        <authorList>
            <person name="Aronson H."/>
            <person name="Thomas C."/>
            <person name="Bhattacharyya M."/>
            <person name="Eckstein S."/>
            <person name="Jensen S."/>
            <person name="Barco R."/>
            <person name="Macalady J."/>
            <person name="Amend J."/>
        </authorList>
    </citation>
    <scope>NUCLEOTIDE SEQUENCE</scope>
    <source>
        <strain evidence="12">RS19-109</strain>
    </source>
</reference>
<dbReference type="PANTHER" id="PTHR11059">
    <property type="entry name" value="DNA REPAIR PROTEIN RECN"/>
    <property type="match status" value="1"/>
</dbReference>
<dbReference type="RefSeq" id="WP_307633453.1">
    <property type="nucleotide sequence ID" value="NZ_JAPHEH010000001.1"/>
</dbReference>
<dbReference type="Proteomes" id="UP001154240">
    <property type="component" value="Unassembled WGS sequence"/>
</dbReference>
<evidence type="ECO:0000256" key="6">
    <source>
        <dbReference type="ARBA" id="ARBA00022840"/>
    </source>
</evidence>
<protein>
    <recommendedName>
        <fullName evidence="3 9">DNA repair protein RecN</fullName>
    </recommendedName>
    <alternativeName>
        <fullName evidence="8 9">Recombination protein N</fullName>
    </alternativeName>
</protein>
<evidence type="ECO:0000313" key="12">
    <source>
        <dbReference type="EMBL" id="MDG4476486.1"/>
    </source>
</evidence>
<evidence type="ECO:0000256" key="1">
    <source>
        <dbReference type="ARBA" id="ARBA00003618"/>
    </source>
</evidence>
<dbReference type="GO" id="GO:0043590">
    <property type="term" value="C:bacterial nucleoid"/>
    <property type="evidence" value="ECO:0007669"/>
    <property type="project" value="TreeGrafter"/>
</dbReference>
<evidence type="ECO:0000256" key="5">
    <source>
        <dbReference type="ARBA" id="ARBA00022763"/>
    </source>
</evidence>
<dbReference type="Gene3D" id="3.40.50.300">
    <property type="entry name" value="P-loop containing nucleotide triphosphate hydrolases"/>
    <property type="match status" value="2"/>
</dbReference>
<evidence type="ECO:0000256" key="3">
    <source>
        <dbReference type="ARBA" id="ARBA00021315"/>
    </source>
</evidence>
<dbReference type="SUPFAM" id="SSF52540">
    <property type="entry name" value="P-loop containing nucleoside triphosphate hydrolases"/>
    <property type="match status" value="1"/>
</dbReference>
<dbReference type="PIRSF" id="PIRSF003128">
    <property type="entry name" value="RecN"/>
    <property type="match status" value="1"/>
</dbReference>
<keyword evidence="5 9" id="KW-0227">DNA damage</keyword>
<comment type="function">
    <text evidence="1 9">May be involved in recombinational repair of damaged DNA.</text>
</comment>
<dbReference type="InterPro" id="IPR027417">
    <property type="entry name" value="P-loop_NTPase"/>
</dbReference>
<dbReference type="CDD" id="cd03241">
    <property type="entry name" value="ABC_RecN"/>
    <property type="match status" value="2"/>
</dbReference>
<dbReference type="GO" id="GO:0006310">
    <property type="term" value="P:DNA recombination"/>
    <property type="evidence" value="ECO:0007669"/>
    <property type="project" value="InterPro"/>
</dbReference>